<accession>U4U643</accession>
<keyword evidence="1" id="KW-0433">Leucine-rich repeat</keyword>
<dbReference type="Pfam" id="PF13855">
    <property type="entry name" value="LRR_8"/>
    <property type="match status" value="1"/>
</dbReference>
<reference evidence="5 6" key="1">
    <citation type="journal article" date="2013" name="Genome Biol.">
        <title>Draft genome of the mountain pine beetle, Dendroctonus ponderosae Hopkins, a major forest pest.</title>
        <authorList>
            <person name="Keeling C.I."/>
            <person name="Yuen M.M."/>
            <person name="Liao N.Y."/>
            <person name="Docking T.R."/>
            <person name="Chan S.K."/>
            <person name="Taylor G.A."/>
            <person name="Palmquist D.L."/>
            <person name="Jackman S.D."/>
            <person name="Nguyen A."/>
            <person name="Li M."/>
            <person name="Henderson H."/>
            <person name="Janes J.K."/>
            <person name="Zhao Y."/>
            <person name="Pandoh P."/>
            <person name="Moore R."/>
            <person name="Sperling F.A."/>
            <person name="Huber D.P."/>
            <person name="Birol I."/>
            <person name="Jones S.J."/>
            <person name="Bohlmann J."/>
        </authorList>
    </citation>
    <scope>NUCLEOTIDE SEQUENCE</scope>
</reference>
<dbReference type="SUPFAM" id="SSF52058">
    <property type="entry name" value="L domain-like"/>
    <property type="match status" value="1"/>
</dbReference>
<feature type="chain" id="PRO_5004655958" description="LRRNT domain-containing protein" evidence="4">
    <location>
        <begin position="20"/>
        <end position="433"/>
    </location>
</feature>
<dbReference type="PANTHER" id="PTHR45712:SF22">
    <property type="entry name" value="INSULIN-LIKE GROWTH FACTOR-BINDING PROTEIN COMPLEX ACID LABILE SUBUNIT"/>
    <property type="match status" value="1"/>
</dbReference>
<dbReference type="PROSITE" id="PS51450">
    <property type="entry name" value="LRR"/>
    <property type="match status" value="2"/>
</dbReference>
<feature type="transmembrane region" description="Helical" evidence="3">
    <location>
        <begin position="319"/>
        <end position="344"/>
    </location>
</feature>
<dbReference type="EMBL" id="KB632166">
    <property type="protein sequence ID" value="ERL89329.1"/>
    <property type="molecule type" value="Genomic_DNA"/>
</dbReference>
<sequence length="433" mass="48824">MKIGKVFVCFLLVWAPALAGTIEIKCPEFCACDVFQGLKRATCQSRKLVSIELNIPAHAEILDISHNQISNLGDKIFLELGLTNLKLLNLSHNMVKQIHFNGFKGLETLKTLDLSYNALEYFTRSWFGSLQSLEELYLRGNKLRSINEEARIDIPRLRVLDISSCSITRLTPNTFRLTPNLETLDVSGNFLQSLGVDVLKILSKLKTLQVQDNNFDCRSESEKALVAYVKSQKISCSDSCVNNSQAMATNQIEHRFEKMRMADVTPTTPLGTSGNSWMVEDNADDEVSKRMEECRNASINPLELEPPGLLMEIIQLSPWATVSIVFFYGLLCGMVLSCIIGICVQKKGPIEQKTPASSPSSTIRITQSVPNLFQRRDKRYVRRSNSVLYKSFQRPKLNPTKSLDDEDDYDETLIMNEFDLANSTPMVTRKANM</sequence>
<keyword evidence="3" id="KW-0472">Membrane</keyword>
<organism evidence="5 6">
    <name type="scientific">Dendroctonus ponderosae</name>
    <name type="common">Mountain pine beetle</name>
    <dbReference type="NCBI Taxonomy" id="77166"/>
    <lineage>
        <taxon>Eukaryota</taxon>
        <taxon>Metazoa</taxon>
        <taxon>Ecdysozoa</taxon>
        <taxon>Arthropoda</taxon>
        <taxon>Hexapoda</taxon>
        <taxon>Insecta</taxon>
        <taxon>Pterygota</taxon>
        <taxon>Neoptera</taxon>
        <taxon>Endopterygota</taxon>
        <taxon>Coleoptera</taxon>
        <taxon>Polyphaga</taxon>
        <taxon>Cucujiformia</taxon>
        <taxon>Curculionidae</taxon>
        <taxon>Scolytinae</taxon>
        <taxon>Dendroctonus</taxon>
    </lineage>
</organism>
<keyword evidence="3" id="KW-0812">Transmembrane</keyword>
<evidence type="ECO:0000256" key="3">
    <source>
        <dbReference type="SAM" id="Phobius"/>
    </source>
</evidence>
<dbReference type="STRING" id="77166.U4U643"/>
<dbReference type="InterPro" id="IPR003591">
    <property type="entry name" value="Leu-rich_rpt_typical-subtyp"/>
</dbReference>
<dbReference type="SMART" id="SM00369">
    <property type="entry name" value="LRR_TYP"/>
    <property type="match status" value="6"/>
</dbReference>
<evidence type="ECO:0008006" key="7">
    <source>
        <dbReference type="Google" id="ProtNLM"/>
    </source>
</evidence>
<evidence type="ECO:0000256" key="4">
    <source>
        <dbReference type="SAM" id="SignalP"/>
    </source>
</evidence>
<dbReference type="OrthoDB" id="4691307at2759"/>
<dbReference type="InterPro" id="IPR032675">
    <property type="entry name" value="LRR_dom_sf"/>
</dbReference>
<dbReference type="Gene3D" id="3.80.10.10">
    <property type="entry name" value="Ribonuclease Inhibitor"/>
    <property type="match status" value="1"/>
</dbReference>
<dbReference type="InterPro" id="IPR050333">
    <property type="entry name" value="SLRP"/>
</dbReference>
<keyword evidence="2" id="KW-0677">Repeat</keyword>
<proteinExistence type="predicted"/>
<name>U4U643_DENPD</name>
<dbReference type="PANTHER" id="PTHR45712">
    <property type="entry name" value="AGAP008170-PA"/>
    <property type="match status" value="1"/>
</dbReference>
<dbReference type="Proteomes" id="UP000030742">
    <property type="component" value="Unassembled WGS sequence"/>
</dbReference>
<evidence type="ECO:0000256" key="1">
    <source>
        <dbReference type="ARBA" id="ARBA00022614"/>
    </source>
</evidence>
<dbReference type="AlphaFoldDB" id="U4U643"/>
<gene>
    <name evidence="5" type="ORF">D910_06701</name>
</gene>
<evidence type="ECO:0000313" key="6">
    <source>
        <dbReference type="Proteomes" id="UP000030742"/>
    </source>
</evidence>
<dbReference type="InterPro" id="IPR001611">
    <property type="entry name" value="Leu-rich_rpt"/>
</dbReference>
<feature type="signal peptide" evidence="4">
    <location>
        <begin position="1"/>
        <end position="19"/>
    </location>
</feature>
<keyword evidence="3" id="KW-1133">Transmembrane helix</keyword>
<evidence type="ECO:0000256" key="2">
    <source>
        <dbReference type="ARBA" id="ARBA00022737"/>
    </source>
</evidence>
<evidence type="ECO:0000313" key="5">
    <source>
        <dbReference type="EMBL" id="ERL89329.1"/>
    </source>
</evidence>
<keyword evidence="4" id="KW-0732">Signal</keyword>
<protein>
    <recommendedName>
        <fullName evidence="7">LRRNT domain-containing protein</fullName>
    </recommendedName>
</protein>